<dbReference type="InterPro" id="IPR025263">
    <property type="entry name" value="YhdP_central"/>
</dbReference>
<dbReference type="PATRIC" id="fig|1280951.3.peg.2548"/>
<proteinExistence type="predicted"/>
<feature type="transmembrane region" description="Helical" evidence="2">
    <location>
        <begin position="7"/>
        <end position="30"/>
    </location>
</feature>
<organism evidence="4 5">
    <name type="scientific">Hyphomonas hirschiana VP5</name>
    <dbReference type="NCBI Taxonomy" id="1280951"/>
    <lineage>
        <taxon>Bacteria</taxon>
        <taxon>Pseudomonadati</taxon>
        <taxon>Pseudomonadota</taxon>
        <taxon>Alphaproteobacteria</taxon>
        <taxon>Hyphomonadales</taxon>
        <taxon>Hyphomonadaceae</taxon>
        <taxon>Hyphomonas</taxon>
    </lineage>
</organism>
<protein>
    <recommendedName>
        <fullName evidence="3">YhdP central domain-containing protein</fullName>
    </recommendedName>
</protein>
<accession>A0A059FLB4</accession>
<evidence type="ECO:0000256" key="2">
    <source>
        <dbReference type="SAM" id="Phobius"/>
    </source>
</evidence>
<evidence type="ECO:0000256" key="1">
    <source>
        <dbReference type="SAM" id="MobiDB-lite"/>
    </source>
</evidence>
<feature type="region of interest" description="Disordered" evidence="1">
    <location>
        <begin position="1101"/>
        <end position="1130"/>
    </location>
</feature>
<comment type="caution">
    <text evidence="4">The sequence shown here is derived from an EMBL/GenBank/DDBJ whole genome shotgun (WGS) entry which is preliminary data.</text>
</comment>
<dbReference type="OrthoDB" id="7161641at2"/>
<dbReference type="Proteomes" id="UP000025061">
    <property type="component" value="Unassembled WGS sequence"/>
</dbReference>
<keyword evidence="2" id="KW-1133">Transmembrane helix</keyword>
<dbReference type="EMBL" id="ARYI01000011">
    <property type="protein sequence ID" value="KCZ91440.1"/>
    <property type="molecule type" value="Genomic_DNA"/>
</dbReference>
<evidence type="ECO:0000313" key="4">
    <source>
        <dbReference type="EMBL" id="KCZ91440.1"/>
    </source>
</evidence>
<name>A0A059FLB4_9PROT</name>
<dbReference type="AlphaFoldDB" id="A0A059FLB4"/>
<keyword evidence="2" id="KW-0472">Membrane</keyword>
<dbReference type="Pfam" id="PF13116">
    <property type="entry name" value="YhdP"/>
    <property type="match status" value="1"/>
</dbReference>
<dbReference type="RefSeq" id="WP_035592105.1">
    <property type="nucleotide sequence ID" value="NZ_ARYI01000011.1"/>
</dbReference>
<reference evidence="4 5" key="1">
    <citation type="submission" date="2013-04" db="EMBL/GenBank/DDBJ databases">
        <title>Hyphomonas hirschiana VP5 Genome Sequencing.</title>
        <authorList>
            <person name="Lai Q."/>
            <person name="Shao Z."/>
        </authorList>
    </citation>
    <scope>NUCLEOTIDE SEQUENCE [LARGE SCALE GENOMIC DNA]</scope>
    <source>
        <strain evidence="4 5">VP5</strain>
    </source>
</reference>
<evidence type="ECO:0000259" key="3">
    <source>
        <dbReference type="Pfam" id="PF13116"/>
    </source>
</evidence>
<gene>
    <name evidence="4" type="ORF">HHI_12649</name>
</gene>
<feature type="domain" description="YhdP central" evidence="3">
    <location>
        <begin position="362"/>
        <end position="872"/>
    </location>
</feature>
<evidence type="ECO:0000313" key="5">
    <source>
        <dbReference type="Proteomes" id="UP000025061"/>
    </source>
</evidence>
<keyword evidence="2" id="KW-0812">Transmembrane</keyword>
<sequence length="1130" mass="119416">MVRQTASIVVFEILGGLVLLAFVLAAALMLRLASGPIDLGPFRDEVEDAIAGARDGRGVEMGTLQLEWSPENRRVQITAQDVRLLDGAGRPAAEANHAVIQLSGSALVFGGVEVLAIDLSDGWIAFDQLSARQWSIAGDPLPEFRETTLPDTPQGWIDYLGRVLPDWLRALREARTGMRFEAAGFENIELRVRNQGRALIGTVEQASGRLALSPSGVSLHFNGAGLGEGMPAGIILSIISSEEARTLRTELALADWPLGDFGARLGLDRELTEGLPSDINLAADFSEASGIDEVTLVAKSGAGQLSVADQLWPVRDLDLSLLYNRAEDQLNLKVSSRGAGPFKGTADIALEKALTGEGFRPFVLQSPSLALDLTPTFAAPIDLASVRLSGEADVDALAVRGARAEFVSGGAKFDAKGDIARTPDRQPGETPVIGQLELLVPGPMQLETVLNFWPVKLGEGARNFARQRIETGTVFDAAGRITLARDSFAAGYLNNDHLEVTFRVEDGTVRFLDDLPAVENAFGDGRLTGNTFRVQLTQGRFAGWTLSEGLVDFPAFNPRGEDFRVFAKGRGPAQPLMQALVESRLDIDFDPTRMSGQGDLTFEMFRPALDDVPYEDVRFTAIGTLRNAGLKGAALGIDLSSGTIDVKVDQLGAELTGAARLGPSPVTFRWYDGFTDDGAPADLTATGTISADVLNRFGLLGRAYMTGEAPLDVTATLDGETLVSSTIGVDLTPARLDMSEIGWVKPAGDAARADVVFSQRGEMSTSSIKFVSPTARLDGDFTLGADSRLISADLREAFFRNIADVSGAVQREPGDRLTLNLRGKYLDISGLIASLGDMADAAGGEPEEGTPLTISAQVDRLILREGLDLRQAKLLAVTGTRGLQSLEASGLALGGAPLSAKLTAGGAAPIRIDVTSGDAGFIASAFLGADFITGGELALSGSLETADTPADLLLQLTNARMSNAPFLTQILSLASLRGLADTLTGEGVMFSRIDIPMKVQGGRYIVSGAKAQGPALGLTASGYIDMTSQAIEIDGVLVPSFGVNSALGGIPIIGDLVVGRDGEGVFSLTYSVRGTLEKANVSVNPLSALAPGVIRRIFENPSDTKIPEATPRAPDQALPQELPPLKEEEF</sequence>
<keyword evidence="5" id="KW-1185">Reference proteome</keyword>